<feature type="region of interest" description="Disordered" evidence="1">
    <location>
        <begin position="1"/>
        <end position="56"/>
    </location>
</feature>
<feature type="compositionally biased region" description="Polar residues" evidence="1">
    <location>
        <begin position="7"/>
        <end position="28"/>
    </location>
</feature>
<dbReference type="Proteomes" id="UP000030645">
    <property type="component" value="Unassembled WGS sequence"/>
</dbReference>
<evidence type="ECO:0000256" key="1">
    <source>
        <dbReference type="SAM" id="MobiDB-lite"/>
    </source>
</evidence>
<evidence type="ECO:0000313" key="3">
    <source>
        <dbReference type="Proteomes" id="UP000030645"/>
    </source>
</evidence>
<reference evidence="3" key="1">
    <citation type="submission" date="2013-01" db="EMBL/GenBank/DDBJ databases">
        <title>Draft Genome Sequence of a Mulberry Tree, Morus notabilis C.K. Schneid.</title>
        <authorList>
            <person name="He N."/>
            <person name="Zhao S."/>
        </authorList>
    </citation>
    <scope>NUCLEOTIDE SEQUENCE</scope>
</reference>
<accession>W9RHS0</accession>
<dbReference type="AlphaFoldDB" id="W9RHS0"/>
<dbReference type="EMBL" id="KE344662">
    <property type="protein sequence ID" value="EXB74937.1"/>
    <property type="molecule type" value="Genomic_DNA"/>
</dbReference>
<evidence type="ECO:0000313" key="2">
    <source>
        <dbReference type="EMBL" id="EXB74937.1"/>
    </source>
</evidence>
<keyword evidence="3" id="KW-1185">Reference proteome</keyword>
<organism evidence="2 3">
    <name type="scientific">Morus notabilis</name>
    <dbReference type="NCBI Taxonomy" id="981085"/>
    <lineage>
        <taxon>Eukaryota</taxon>
        <taxon>Viridiplantae</taxon>
        <taxon>Streptophyta</taxon>
        <taxon>Embryophyta</taxon>
        <taxon>Tracheophyta</taxon>
        <taxon>Spermatophyta</taxon>
        <taxon>Magnoliopsida</taxon>
        <taxon>eudicotyledons</taxon>
        <taxon>Gunneridae</taxon>
        <taxon>Pentapetalae</taxon>
        <taxon>rosids</taxon>
        <taxon>fabids</taxon>
        <taxon>Rosales</taxon>
        <taxon>Moraceae</taxon>
        <taxon>Moreae</taxon>
        <taxon>Morus</taxon>
    </lineage>
</organism>
<sequence length="87" mass="9425">MGIYPNSIISNTNCPPSPTSYSVHTDSNFVFAEQGTPSGTENDDASPNGAQSTDEEIVSDVELTFPRQMTSITPYQLMSATQKLHLN</sequence>
<proteinExistence type="predicted"/>
<gene>
    <name evidence="2" type="ORF">L484_018646</name>
</gene>
<protein>
    <submittedName>
        <fullName evidence="2">Uncharacterized protein</fullName>
    </submittedName>
</protein>
<name>W9RHS0_9ROSA</name>